<dbReference type="EMBL" id="MTEJ01000483">
    <property type="protein sequence ID" value="OQX02462.1"/>
    <property type="molecule type" value="Genomic_DNA"/>
</dbReference>
<dbReference type="AlphaFoldDB" id="A0A1Y1QCJ6"/>
<feature type="region of interest" description="Disordered" evidence="1">
    <location>
        <begin position="24"/>
        <end position="45"/>
    </location>
</feature>
<sequence>MKNQYWKLPASTLLLTLLTACGGDNGGNAMTETGNGGNTGGTTSTSASRVQVIADAPTTAKATDVTDPAGLQQDLSSVFGAADGEPVPVNTGDTVQTVISRTAGQ</sequence>
<accession>A0A1Y1QCJ6</accession>
<evidence type="ECO:0000256" key="1">
    <source>
        <dbReference type="SAM" id="MobiDB-lite"/>
    </source>
</evidence>
<dbReference type="Proteomes" id="UP000192491">
    <property type="component" value="Unassembled WGS sequence"/>
</dbReference>
<evidence type="ECO:0000313" key="4">
    <source>
        <dbReference type="Proteomes" id="UP000192491"/>
    </source>
</evidence>
<name>A0A1Y1QCJ6_9GAMM</name>
<feature type="chain" id="PRO_5013390626" evidence="2">
    <location>
        <begin position="23"/>
        <end position="105"/>
    </location>
</feature>
<protein>
    <submittedName>
        <fullName evidence="3">Uncharacterized protein</fullName>
    </submittedName>
</protein>
<gene>
    <name evidence="3" type="ORF">BWK73_42640</name>
</gene>
<feature type="signal peptide" evidence="2">
    <location>
        <begin position="1"/>
        <end position="22"/>
    </location>
</feature>
<evidence type="ECO:0000313" key="3">
    <source>
        <dbReference type="EMBL" id="OQX02462.1"/>
    </source>
</evidence>
<comment type="caution">
    <text evidence="3">The sequence shown here is derived from an EMBL/GenBank/DDBJ whole genome shotgun (WGS) entry which is preliminary data.</text>
</comment>
<proteinExistence type="predicted"/>
<dbReference type="PROSITE" id="PS51257">
    <property type="entry name" value="PROKAR_LIPOPROTEIN"/>
    <property type="match status" value="1"/>
</dbReference>
<evidence type="ECO:0000256" key="2">
    <source>
        <dbReference type="SAM" id="SignalP"/>
    </source>
</evidence>
<reference evidence="3 4" key="1">
    <citation type="submission" date="2017-01" db="EMBL/GenBank/DDBJ databases">
        <title>Novel large sulfur bacteria in the metagenomes of groundwater-fed chemosynthetic microbial mats in the Lake Huron basin.</title>
        <authorList>
            <person name="Sharrar A.M."/>
            <person name="Flood B.E."/>
            <person name="Bailey J.V."/>
            <person name="Jones D.S."/>
            <person name="Biddanda B."/>
            <person name="Ruberg S.A."/>
            <person name="Marcus D.N."/>
            <person name="Dick G.J."/>
        </authorList>
    </citation>
    <scope>NUCLEOTIDE SEQUENCE [LARGE SCALE GENOMIC DNA]</scope>
    <source>
        <strain evidence="3">A8</strain>
    </source>
</reference>
<keyword evidence="2" id="KW-0732">Signal</keyword>
<organism evidence="3 4">
    <name type="scientific">Thiothrix lacustris</name>
    <dbReference type="NCBI Taxonomy" id="525917"/>
    <lineage>
        <taxon>Bacteria</taxon>
        <taxon>Pseudomonadati</taxon>
        <taxon>Pseudomonadota</taxon>
        <taxon>Gammaproteobacteria</taxon>
        <taxon>Thiotrichales</taxon>
        <taxon>Thiotrichaceae</taxon>
        <taxon>Thiothrix</taxon>
    </lineage>
</organism>